<dbReference type="Proteomes" id="UP001498398">
    <property type="component" value="Unassembled WGS sequence"/>
</dbReference>
<dbReference type="SUPFAM" id="SSF81301">
    <property type="entry name" value="Nucleotidyltransferase"/>
    <property type="match status" value="1"/>
</dbReference>
<sequence>MDYEHPTPKEVRRAARAAITILNDNDFSCCLFGSLACHIYGVKYRDPKDVDLIVLNHRNYDAEDLKQLLVDNDSRFYLVDSVNPDADYQVLWYKVPIYRPGDPAKRCKVDILTTGRTTSLDIPRIPDKRVLYLERYEDLPVMPLLALLLMKLQGWHDHRHSGVTRMQRKVRQDVNDIYELLEIATGEWDLHRNNKDQRWMPDWFMNRMDDLVEEFLRKFPDVQEQWEALGLY</sequence>
<evidence type="ECO:0008006" key="3">
    <source>
        <dbReference type="Google" id="ProtNLM"/>
    </source>
</evidence>
<dbReference type="InterPro" id="IPR014942">
    <property type="entry name" value="AbiEii"/>
</dbReference>
<protein>
    <recommendedName>
        <fullName evidence="3">Nucleotidyltransferase</fullName>
    </recommendedName>
</protein>
<accession>A0ABR1IWM9</accession>
<proteinExistence type="predicted"/>
<dbReference type="EMBL" id="JBANRG010000055">
    <property type="protein sequence ID" value="KAK7443235.1"/>
    <property type="molecule type" value="Genomic_DNA"/>
</dbReference>
<name>A0ABR1IWM9_9AGAR</name>
<organism evidence="1 2">
    <name type="scientific">Marasmiellus scandens</name>
    <dbReference type="NCBI Taxonomy" id="2682957"/>
    <lineage>
        <taxon>Eukaryota</taxon>
        <taxon>Fungi</taxon>
        <taxon>Dikarya</taxon>
        <taxon>Basidiomycota</taxon>
        <taxon>Agaricomycotina</taxon>
        <taxon>Agaricomycetes</taxon>
        <taxon>Agaricomycetidae</taxon>
        <taxon>Agaricales</taxon>
        <taxon>Marasmiineae</taxon>
        <taxon>Omphalotaceae</taxon>
        <taxon>Marasmiellus</taxon>
    </lineage>
</organism>
<comment type="caution">
    <text evidence="1">The sequence shown here is derived from an EMBL/GenBank/DDBJ whole genome shotgun (WGS) entry which is preliminary data.</text>
</comment>
<evidence type="ECO:0000313" key="1">
    <source>
        <dbReference type="EMBL" id="KAK7443235.1"/>
    </source>
</evidence>
<keyword evidence="2" id="KW-1185">Reference proteome</keyword>
<dbReference type="Pfam" id="PF08843">
    <property type="entry name" value="AbiEii"/>
    <property type="match status" value="1"/>
</dbReference>
<dbReference type="InterPro" id="IPR043519">
    <property type="entry name" value="NT_sf"/>
</dbReference>
<evidence type="ECO:0000313" key="2">
    <source>
        <dbReference type="Proteomes" id="UP001498398"/>
    </source>
</evidence>
<reference evidence="1 2" key="1">
    <citation type="submission" date="2024-01" db="EMBL/GenBank/DDBJ databases">
        <title>A draft genome for the cacao thread blight pathogen Marasmiellus scandens.</title>
        <authorList>
            <person name="Baruah I.K."/>
            <person name="Leung J."/>
            <person name="Bukari Y."/>
            <person name="Amoako-Attah I."/>
            <person name="Meinhardt L.W."/>
            <person name="Bailey B.A."/>
            <person name="Cohen S.P."/>
        </authorList>
    </citation>
    <scope>NUCLEOTIDE SEQUENCE [LARGE SCALE GENOMIC DNA]</scope>
    <source>
        <strain evidence="1 2">GH-19</strain>
    </source>
</reference>
<gene>
    <name evidence="1" type="ORF">VKT23_015833</name>
</gene>
<dbReference type="Gene3D" id="3.30.460.40">
    <property type="match status" value="1"/>
</dbReference>